<sequence>MKLIFCFVLLALSIEGCFHGTDSNESEVSGFIKLDGKPLPEGTITFISADNTTHSAQGKIQDGEYVVTVPVGEKRVEIHASRWTGKPYEKYDIMETEQYLPAIYNEQSQLTTDVKPAEDVQLNFELDSSAQSPGSD</sequence>
<dbReference type="Proteomes" id="UP000322887">
    <property type="component" value="Chromosome"/>
</dbReference>
<proteinExistence type="predicted"/>
<evidence type="ECO:0008006" key="3">
    <source>
        <dbReference type="Google" id="ProtNLM"/>
    </source>
</evidence>
<organism evidence="1 2">
    <name type="scientific">Gimesia maris</name>
    <dbReference type="NCBI Taxonomy" id="122"/>
    <lineage>
        <taxon>Bacteria</taxon>
        <taxon>Pseudomonadati</taxon>
        <taxon>Planctomycetota</taxon>
        <taxon>Planctomycetia</taxon>
        <taxon>Planctomycetales</taxon>
        <taxon>Planctomycetaceae</taxon>
        <taxon>Gimesia</taxon>
    </lineage>
</organism>
<dbReference type="RefSeq" id="WP_002644084.1">
    <property type="nucleotide sequence ID" value="NZ_CP042910.1"/>
</dbReference>
<dbReference type="GeneID" id="98648688"/>
<dbReference type="EMBL" id="CP042910">
    <property type="protein sequence ID" value="QEG18329.1"/>
    <property type="molecule type" value="Genomic_DNA"/>
</dbReference>
<name>A0ABX5YRF1_9PLAN</name>
<protein>
    <recommendedName>
        <fullName evidence="3">Carboxypeptidase regulatory-like domain-containing protein</fullName>
    </recommendedName>
</protein>
<keyword evidence="2" id="KW-1185">Reference proteome</keyword>
<gene>
    <name evidence="1" type="ORF">GmarT_42150</name>
</gene>
<evidence type="ECO:0000313" key="1">
    <source>
        <dbReference type="EMBL" id="QEG18329.1"/>
    </source>
</evidence>
<evidence type="ECO:0000313" key="2">
    <source>
        <dbReference type="Proteomes" id="UP000322887"/>
    </source>
</evidence>
<accession>A0ABX5YRF1</accession>
<reference evidence="1 2" key="1">
    <citation type="submission" date="2019-08" db="EMBL/GenBank/DDBJ databases">
        <title>Deep-cultivation of Planctomycetes and their phenomic and genomic characterization uncovers novel biology.</title>
        <authorList>
            <person name="Wiegand S."/>
            <person name="Jogler M."/>
            <person name="Boedeker C."/>
            <person name="Pinto D."/>
            <person name="Vollmers J."/>
            <person name="Rivas-Marin E."/>
            <person name="Kohn T."/>
            <person name="Peeters S.H."/>
            <person name="Heuer A."/>
            <person name="Rast P."/>
            <person name="Oberbeckmann S."/>
            <person name="Bunk B."/>
            <person name="Jeske O."/>
            <person name="Meyerdierks A."/>
            <person name="Storesund J.E."/>
            <person name="Kallscheuer N."/>
            <person name="Luecker S."/>
            <person name="Lage O.M."/>
            <person name="Pohl T."/>
            <person name="Merkel B.J."/>
            <person name="Hornburger P."/>
            <person name="Mueller R.-W."/>
            <person name="Bruemmer F."/>
            <person name="Labrenz M."/>
            <person name="Spormann A.M."/>
            <person name="Op den Camp H."/>
            <person name="Overmann J."/>
            <person name="Amann R."/>
            <person name="Jetten M.S.M."/>
            <person name="Mascher T."/>
            <person name="Medema M.H."/>
            <person name="Devos D.P."/>
            <person name="Kaster A.-K."/>
            <person name="Ovreas L."/>
            <person name="Rohde M."/>
            <person name="Galperin M.Y."/>
            <person name="Jogler C."/>
        </authorList>
    </citation>
    <scope>NUCLEOTIDE SEQUENCE [LARGE SCALE GENOMIC DNA]</scope>
    <source>
        <strain evidence="1 2">DSM 8797</strain>
    </source>
</reference>